<proteinExistence type="predicted"/>
<dbReference type="Proteomes" id="UP001642483">
    <property type="component" value="Unassembled WGS sequence"/>
</dbReference>
<reference evidence="2 3" key="1">
    <citation type="submission" date="2024-02" db="EMBL/GenBank/DDBJ databases">
        <authorList>
            <person name="Daric V."/>
            <person name="Darras S."/>
        </authorList>
    </citation>
    <scope>NUCLEOTIDE SEQUENCE [LARGE SCALE GENOMIC DNA]</scope>
</reference>
<organism evidence="2 3">
    <name type="scientific">Clavelina lepadiformis</name>
    <name type="common">Light-bulb sea squirt</name>
    <name type="synonym">Ascidia lepadiformis</name>
    <dbReference type="NCBI Taxonomy" id="159417"/>
    <lineage>
        <taxon>Eukaryota</taxon>
        <taxon>Metazoa</taxon>
        <taxon>Chordata</taxon>
        <taxon>Tunicata</taxon>
        <taxon>Ascidiacea</taxon>
        <taxon>Aplousobranchia</taxon>
        <taxon>Clavelinidae</taxon>
        <taxon>Clavelina</taxon>
    </lineage>
</organism>
<evidence type="ECO:0000313" key="2">
    <source>
        <dbReference type="EMBL" id="CAK8692079.1"/>
    </source>
</evidence>
<protein>
    <submittedName>
        <fullName evidence="2">Uncharacterized protein</fullName>
    </submittedName>
</protein>
<keyword evidence="3" id="KW-1185">Reference proteome</keyword>
<evidence type="ECO:0000313" key="3">
    <source>
        <dbReference type="Proteomes" id="UP001642483"/>
    </source>
</evidence>
<name>A0ABP0GJZ8_CLALP</name>
<dbReference type="EMBL" id="CAWYQH010000130">
    <property type="protein sequence ID" value="CAK8692079.1"/>
    <property type="molecule type" value="Genomic_DNA"/>
</dbReference>
<comment type="caution">
    <text evidence="2">The sequence shown here is derived from an EMBL/GenBank/DDBJ whole genome shotgun (WGS) entry which is preliminary data.</text>
</comment>
<feature type="compositionally biased region" description="Polar residues" evidence="1">
    <location>
        <begin position="45"/>
        <end position="74"/>
    </location>
</feature>
<sequence length="103" mass="11067">MGILLETKFPPVYIESLSRHSSSSAPQGSSPEEINMWQFRKSETETLVTGVSSRNAENAGSSFSSSDSIPALHNQSEKNNADDNGSSALTEKSEAGRPMNTCE</sequence>
<gene>
    <name evidence="2" type="ORF">CVLEPA_LOCUS24827</name>
</gene>
<accession>A0ABP0GJZ8</accession>
<feature type="compositionally biased region" description="Low complexity" evidence="1">
    <location>
        <begin position="19"/>
        <end position="30"/>
    </location>
</feature>
<evidence type="ECO:0000256" key="1">
    <source>
        <dbReference type="SAM" id="MobiDB-lite"/>
    </source>
</evidence>
<feature type="region of interest" description="Disordered" evidence="1">
    <location>
        <begin position="17"/>
        <end position="103"/>
    </location>
</feature>